<dbReference type="RefSeq" id="WP_004046095.1">
    <property type="nucleotide sequence ID" value="NZ_AOJE01000008.1"/>
</dbReference>
<dbReference type="OrthoDB" id="271666at2157"/>
<keyword evidence="1" id="KW-0472">Membrane</keyword>
<protein>
    <submittedName>
        <fullName evidence="2">Uncharacterized protein</fullName>
    </submittedName>
</protein>
<gene>
    <name evidence="2" type="ORF">C471_01624</name>
</gene>
<dbReference type="PATRIC" id="fig|1227484.4.peg.331"/>
<proteinExistence type="predicted"/>
<organism evidence="2 3">
    <name type="scientific">Halorubrum saccharovorum DSM 1137</name>
    <dbReference type="NCBI Taxonomy" id="1227484"/>
    <lineage>
        <taxon>Archaea</taxon>
        <taxon>Methanobacteriati</taxon>
        <taxon>Methanobacteriota</taxon>
        <taxon>Stenosarchaea group</taxon>
        <taxon>Halobacteria</taxon>
        <taxon>Halobacteriales</taxon>
        <taxon>Haloferacaceae</taxon>
        <taxon>Halorubrum</taxon>
    </lineage>
</organism>
<accession>M0E5S1</accession>
<evidence type="ECO:0000313" key="3">
    <source>
        <dbReference type="Proteomes" id="UP000011514"/>
    </source>
</evidence>
<comment type="caution">
    <text evidence="2">The sequence shown here is derived from an EMBL/GenBank/DDBJ whole genome shotgun (WGS) entry which is preliminary data.</text>
</comment>
<sequence length="121" mass="12674">MPSTKHSATVAGLVLFGVAVFLYAVVLQANLLFGTGVALSSFITAVLVYYGGADRPTLARAAIVVTLVYGVFTLQLPFAIIAACTVYLSAWVTGTDGPFDAPDTEIFPIEQATTEVPEDGE</sequence>
<dbReference type="AlphaFoldDB" id="M0E5S1"/>
<reference evidence="2 3" key="1">
    <citation type="journal article" date="2014" name="PLoS Genet.">
        <title>Phylogenetically driven sequencing of extremely halophilic archaea reveals strategies for static and dynamic osmo-response.</title>
        <authorList>
            <person name="Becker E.A."/>
            <person name="Seitzer P.M."/>
            <person name="Tritt A."/>
            <person name="Larsen D."/>
            <person name="Krusor M."/>
            <person name="Yao A.I."/>
            <person name="Wu D."/>
            <person name="Madern D."/>
            <person name="Eisen J.A."/>
            <person name="Darling A.E."/>
            <person name="Facciotti M.T."/>
        </authorList>
    </citation>
    <scope>NUCLEOTIDE SEQUENCE [LARGE SCALE GENOMIC DNA]</scope>
    <source>
        <strain evidence="2 3">DSM 1137</strain>
    </source>
</reference>
<evidence type="ECO:0000256" key="1">
    <source>
        <dbReference type="SAM" id="Phobius"/>
    </source>
</evidence>
<evidence type="ECO:0000313" key="2">
    <source>
        <dbReference type="EMBL" id="ELZ43116.1"/>
    </source>
</evidence>
<name>M0E5S1_9EURY</name>
<dbReference type="eggNOG" id="arCOG08976">
    <property type="taxonomic scope" value="Archaea"/>
</dbReference>
<keyword evidence="3" id="KW-1185">Reference proteome</keyword>
<feature type="transmembrane region" description="Helical" evidence="1">
    <location>
        <begin position="62"/>
        <end position="88"/>
    </location>
</feature>
<dbReference type="Proteomes" id="UP000011514">
    <property type="component" value="Unassembled WGS sequence"/>
</dbReference>
<keyword evidence="1" id="KW-1133">Transmembrane helix</keyword>
<feature type="transmembrane region" description="Helical" evidence="1">
    <location>
        <begin position="31"/>
        <end position="50"/>
    </location>
</feature>
<keyword evidence="1" id="KW-0812">Transmembrane</keyword>
<feature type="transmembrane region" description="Helical" evidence="1">
    <location>
        <begin position="7"/>
        <end position="25"/>
    </location>
</feature>
<dbReference type="EMBL" id="AOJE01000008">
    <property type="protein sequence ID" value="ELZ43116.1"/>
    <property type="molecule type" value="Genomic_DNA"/>
</dbReference>